<dbReference type="PANTHER" id="PTHR47618">
    <property type="entry name" value="BIFUNCTIONAL OLIGORIBONUCLEASE AND PAP PHOSPHATASE NRNA"/>
    <property type="match status" value="1"/>
</dbReference>
<evidence type="ECO:0008006" key="6">
    <source>
        <dbReference type="Google" id="ProtNLM"/>
    </source>
</evidence>
<organism evidence="4 5">
    <name type="scientific">Micromonospora gifhornensis</name>
    <dbReference type="NCBI Taxonomy" id="84594"/>
    <lineage>
        <taxon>Bacteria</taxon>
        <taxon>Bacillati</taxon>
        <taxon>Actinomycetota</taxon>
        <taxon>Actinomycetes</taxon>
        <taxon>Micromonosporales</taxon>
        <taxon>Micromonosporaceae</taxon>
        <taxon>Micromonospora</taxon>
    </lineage>
</organism>
<dbReference type="Pfam" id="PF02272">
    <property type="entry name" value="DHHA1"/>
    <property type="match status" value="1"/>
</dbReference>
<dbReference type="SUPFAM" id="SSF64182">
    <property type="entry name" value="DHH phosphoesterases"/>
    <property type="match status" value="1"/>
</dbReference>
<dbReference type="EMBL" id="BOPA01000060">
    <property type="protein sequence ID" value="GIJ19021.1"/>
    <property type="molecule type" value="Genomic_DNA"/>
</dbReference>
<proteinExistence type="predicted"/>
<dbReference type="InterPro" id="IPR038763">
    <property type="entry name" value="DHH_sf"/>
</dbReference>
<dbReference type="Gene3D" id="3.10.310.30">
    <property type="match status" value="1"/>
</dbReference>
<dbReference type="InterPro" id="IPR003156">
    <property type="entry name" value="DHHA1_dom"/>
</dbReference>
<evidence type="ECO:0000313" key="4">
    <source>
        <dbReference type="EMBL" id="GIJ19021.1"/>
    </source>
</evidence>
<feature type="domain" description="DDH" evidence="2">
    <location>
        <begin position="81"/>
        <end position="224"/>
    </location>
</feature>
<feature type="region of interest" description="Disordered" evidence="1">
    <location>
        <begin position="1"/>
        <end position="44"/>
    </location>
</feature>
<dbReference type="PANTHER" id="PTHR47618:SF1">
    <property type="entry name" value="BIFUNCTIONAL OLIGORIBONUCLEASE AND PAP PHOSPHATASE NRNA"/>
    <property type="match status" value="1"/>
</dbReference>
<evidence type="ECO:0000259" key="2">
    <source>
        <dbReference type="Pfam" id="PF01368"/>
    </source>
</evidence>
<evidence type="ECO:0000256" key="1">
    <source>
        <dbReference type="SAM" id="MobiDB-lite"/>
    </source>
</evidence>
<comment type="caution">
    <text evidence="4">The sequence shown here is derived from an EMBL/GenBank/DDBJ whole genome shotgun (WGS) entry which is preliminary data.</text>
</comment>
<reference evidence="4 5" key="1">
    <citation type="submission" date="2021-01" db="EMBL/GenBank/DDBJ databases">
        <title>Whole genome shotgun sequence of Verrucosispora gifhornensis NBRC 16317.</title>
        <authorList>
            <person name="Komaki H."/>
            <person name="Tamura T."/>
        </authorList>
    </citation>
    <scope>NUCLEOTIDE SEQUENCE [LARGE SCALE GENOMIC DNA]</scope>
    <source>
        <strain evidence="4 5">NBRC 16317</strain>
    </source>
</reference>
<gene>
    <name evidence="4" type="ORF">Vgi01_57050</name>
</gene>
<name>A0ABQ4IM77_9ACTN</name>
<keyword evidence="5" id="KW-1185">Reference proteome</keyword>
<dbReference type="Proteomes" id="UP000647860">
    <property type="component" value="Unassembled WGS sequence"/>
</dbReference>
<evidence type="ECO:0000259" key="3">
    <source>
        <dbReference type="Pfam" id="PF02272"/>
    </source>
</evidence>
<protein>
    <recommendedName>
        <fullName evidence="6">Phosphoesterase RecJ domain-containing protein</fullName>
    </recommendedName>
</protein>
<accession>A0ABQ4IM77</accession>
<sequence length="400" mass="40758">MTAPSGGATTEVGPTDTPPGAARVGVGGAVPEQPGSSGAVPDRLAGAQAGSAGALAGSAGPTEADWAAAVAAVRRLPPDARVLLICHVNPDGDALGSMLGFGLGLRRLGVGRLQATFPGPPEIPEPLRGLPGMELLVPATEAEPAPDLVICFDAASTSRLGELAGRLTGTGTALVLDHHASNPGFGDVNLVDPGAAATSVVAEELLARLGVPLDAGIAECLYVALSTDTGSFRFDATTASVHEMAARLLATGIRPGEISRRIFDNRPFGAVRLFGEVLGRARLEPAAAGGIGLVWTYATLDDLARHEQRPYVLEALIDPVRCTAEADVSCVVKQTGPAEWAVSLRSKGAVDVSRVAVALGGGGHRLAAGFSARGTVDEVIERIRTELNVPAVREGVDRQG</sequence>
<evidence type="ECO:0000313" key="5">
    <source>
        <dbReference type="Proteomes" id="UP000647860"/>
    </source>
</evidence>
<dbReference type="InterPro" id="IPR001667">
    <property type="entry name" value="DDH_dom"/>
</dbReference>
<dbReference type="Pfam" id="PF01368">
    <property type="entry name" value="DHH"/>
    <property type="match status" value="1"/>
</dbReference>
<dbReference type="Gene3D" id="3.90.1640.10">
    <property type="entry name" value="inorganic pyrophosphatase (n-terminal core)"/>
    <property type="match status" value="1"/>
</dbReference>
<feature type="domain" description="DHHA1" evidence="3">
    <location>
        <begin position="312"/>
        <end position="384"/>
    </location>
</feature>
<dbReference type="InterPro" id="IPR051319">
    <property type="entry name" value="Oligoribo/pAp-PDE_c-di-AMP_PDE"/>
</dbReference>